<organism evidence="2 3">
    <name type="scientific">Roseivirga pacifica</name>
    <dbReference type="NCBI Taxonomy" id="1267423"/>
    <lineage>
        <taxon>Bacteria</taxon>
        <taxon>Pseudomonadati</taxon>
        <taxon>Bacteroidota</taxon>
        <taxon>Cytophagia</taxon>
        <taxon>Cytophagales</taxon>
        <taxon>Roseivirgaceae</taxon>
        <taxon>Roseivirga</taxon>
    </lineage>
</organism>
<dbReference type="GeneID" id="99986738"/>
<dbReference type="RefSeq" id="WP_090258466.1">
    <property type="nucleotide sequence ID" value="NZ_FOIR01000002.1"/>
</dbReference>
<accession>A0A1I0Q547</accession>
<dbReference type="STRING" id="1267423.SAMN05216290_2024"/>
<evidence type="ECO:0000313" key="3">
    <source>
        <dbReference type="Proteomes" id="UP000199437"/>
    </source>
</evidence>
<gene>
    <name evidence="2" type="ORF">SAMN05216290_2024</name>
</gene>
<name>A0A1I0Q547_9BACT</name>
<evidence type="ECO:0000256" key="1">
    <source>
        <dbReference type="SAM" id="MobiDB-lite"/>
    </source>
</evidence>
<reference evidence="3" key="1">
    <citation type="submission" date="2016-10" db="EMBL/GenBank/DDBJ databases">
        <authorList>
            <person name="Varghese N."/>
            <person name="Submissions S."/>
        </authorList>
    </citation>
    <scope>NUCLEOTIDE SEQUENCE [LARGE SCALE GENOMIC DNA]</scope>
    <source>
        <strain evidence="3">CGMCC 1.12402</strain>
    </source>
</reference>
<feature type="compositionally biased region" description="Acidic residues" evidence="1">
    <location>
        <begin position="133"/>
        <end position="145"/>
    </location>
</feature>
<keyword evidence="3" id="KW-1185">Reference proteome</keyword>
<dbReference type="Proteomes" id="UP000199437">
    <property type="component" value="Unassembled WGS sequence"/>
</dbReference>
<dbReference type="AlphaFoldDB" id="A0A1I0Q547"/>
<dbReference type="EMBL" id="FOIR01000002">
    <property type="protein sequence ID" value="SEW22098.1"/>
    <property type="molecule type" value="Genomic_DNA"/>
</dbReference>
<feature type="region of interest" description="Disordered" evidence="1">
    <location>
        <begin position="127"/>
        <end position="167"/>
    </location>
</feature>
<sequence>MTKKSKGPGAFISQKKAIQQINAFFDHQEKENKKNGTKWSPKKDYYAFAFGLDKVQELMAKIEKYNANNPDNPIGGIRVVSARSNKGVAVGPDVVIVPYLAKTGKNYIPVDQHHDDAPDTATATLMKSSFENDGTDDGEEDDDDGMLLNGSLPCPPYCNDPDTDDEG</sequence>
<protein>
    <submittedName>
        <fullName evidence="2">Uncharacterized protein</fullName>
    </submittedName>
</protein>
<evidence type="ECO:0000313" key="2">
    <source>
        <dbReference type="EMBL" id="SEW22098.1"/>
    </source>
</evidence>
<proteinExistence type="predicted"/>